<dbReference type="AlphaFoldDB" id="A0A0B7C3N6"/>
<evidence type="ECO:0000313" key="2">
    <source>
        <dbReference type="EMBL" id="CEK99797.1"/>
    </source>
</evidence>
<gene>
    <name evidence="2" type="primary">ORF222158</name>
</gene>
<feature type="coiled-coil region" evidence="1">
    <location>
        <begin position="35"/>
        <end position="76"/>
    </location>
</feature>
<accession>A0A0B7C3N6</accession>
<proteinExistence type="predicted"/>
<name>A0A0B7C3N6_9EUPU</name>
<dbReference type="EMBL" id="HACG01052926">
    <property type="protein sequence ID" value="CEK99797.1"/>
    <property type="molecule type" value="Transcribed_RNA"/>
</dbReference>
<feature type="non-terminal residue" evidence="2">
    <location>
        <position position="1"/>
    </location>
</feature>
<organism evidence="2">
    <name type="scientific">Arion vulgaris</name>
    <dbReference type="NCBI Taxonomy" id="1028688"/>
    <lineage>
        <taxon>Eukaryota</taxon>
        <taxon>Metazoa</taxon>
        <taxon>Spiralia</taxon>
        <taxon>Lophotrochozoa</taxon>
        <taxon>Mollusca</taxon>
        <taxon>Gastropoda</taxon>
        <taxon>Heterobranchia</taxon>
        <taxon>Euthyneura</taxon>
        <taxon>Panpulmonata</taxon>
        <taxon>Eupulmonata</taxon>
        <taxon>Stylommatophora</taxon>
        <taxon>Helicina</taxon>
        <taxon>Arionoidea</taxon>
        <taxon>Arionidae</taxon>
        <taxon>Arion</taxon>
    </lineage>
</organism>
<protein>
    <submittedName>
        <fullName evidence="2">Uncharacterized protein</fullName>
    </submittedName>
</protein>
<keyword evidence="1" id="KW-0175">Coiled coil</keyword>
<evidence type="ECO:0000256" key="1">
    <source>
        <dbReference type="SAM" id="Coils"/>
    </source>
</evidence>
<sequence>GTSIQFPAIEKMLAAIEAKKVLGNYDTTYFLKEQADVLRGRNEELKSALREIRVDAAKATLERDKAFERIESLEKDQFSLNDSSAGVGLFRGLKLPDNIAPSSSEVISSLTEHLVIVLQELSQR</sequence>
<feature type="non-terminal residue" evidence="2">
    <location>
        <position position="124"/>
    </location>
</feature>
<reference evidence="2" key="1">
    <citation type="submission" date="2014-12" db="EMBL/GenBank/DDBJ databases">
        <title>Insight into the proteome of Arion vulgaris.</title>
        <authorList>
            <person name="Aradska J."/>
            <person name="Bulat T."/>
            <person name="Smidak R."/>
            <person name="Sarate P."/>
            <person name="Gangsoo J."/>
            <person name="Sialana F."/>
            <person name="Bilban M."/>
            <person name="Lubec G."/>
        </authorList>
    </citation>
    <scope>NUCLEOTIDE SEQUENCE</scope>
    <source>
        <tissue evidence="2">Skin</tissue>
    </source>
</reference>